<dbReference type="OrthoDB" id="40671at1903411"/>
<sequence>MPILVSFKEYSHIHLTSERVARLIRGGKKEAMYLGPLDRTKEIFRKTKKRGMLLALHEFLHQLQQKDKFTDLDLNHNPYSKMAALVNSFNRFVELLPPDNQPLCKIKHDINANSSEFIINNEMLCVVHNLTTDYLLCCEERLNCDEYIRKALSSSINKDYNTTIESKKNNNNQQLFADICRASYYIDGNRMLIDDQLTCCQKKKNTENFLKKLTPEQRIAVDILCTQTLSAHIIELLDENSETHILFTGKNQHWNIETDNTDGSIKVEFLITQDLTDNLFTERCKMKTENQYYHEKKYKVSLKKHNASFPRLHIRAAFSIDKAGQTSCQDFNVNDTLTCLSQKNPSEILPLTYFNKMIIETNNAWQNLGEEGQKEFSFDQSNFYHVQLNKYLQIYSDEEKKKMLENLEEKSGKRWRDIMNFVAQQVKKNVTNNNKLVVTVEKHALMWNVLLSMLREMHGEEKKAEGKAGKASLMKDMNELQASENIILSRIGIESSMLASPVKKLKIINYTQYL</sequence>
<dbReference type="KEGG" id="fsm:CCS41_03830"/>
<dbReference type="AlphaFoldDB" id="A0A2U8I3T8"/>
<gene>
    <name evidence="1" type="ORF">CCS41_03830</name>
</gene>
<dbReference type="RefSeq" id="WP_119797239.1">
    <property type="nucleotide sequence ID" value="NZ_CP021659.1"/>
</dbReference>
<dbReference type="Pfam" id="PF11047">
    <property type="entry name" value="SopD"/>
    <property type="match status" value="1"/>
</dbReference>
<proteinExistence type="predicted"/>
<dbReference type="Proteomes" id="UP000261875">
    <property type="component" value="Chromosome"/>
</dbReference>
<protein>
    <submittedName>
        <fullName evidence="1">Uncharacterized protein</fullName>
    </submittedName>
</protein>
<reference evidence="1 2" key="1">
    <citation type="submission" date="2017-05" db="EMBL/GenBank/DDBJ databases">
        <title>Genome sequence of Candidatus Fukatsuia symbiotica and Candidatus Hamiltonella defensa from Acyrthosiphon pisum strain 5D.</title>
        <authorList>
            <person name="Patel V.A."/>
            <person name="Chevignon G."/>
            <person name="Russell J.A."/>
            <person name="Oliver K.M."/>
        </authorList>
    </citation>
    <scope>NUCLEOTIDE SEQUENCE [LARGE SCALE GENOMIC DNA]</scope>
    <source>
        <strain evidence="1 2">5D</strain>
    </source>
</reference>
<evidence type="ECO:0000313" key="1">
    <source>
        <dbReference type="EMBL" id="AWK13800.1"/>
    </source>
</evidence>
<dbReference type="InterPro" id="IPR022747">
    <property type="entry name" value="SopD"/>
</dbReference>
<organism evidence="1 2">
    <name type="scientific">Candidatus Fukatsuia symbiotica</name>
    <dbReference type="NCBI Taxonomy" id="1878942"/>
    <lineage>
        <taxon>Bacteria</taxon>
        <taxon>Pseudomonadati</taxon>
        <taxon>Pseudomonadota</taxon>
        <taxon>Gammaproteobacteria</taxon>
        <taxon>Enterobacterales</taxon>
        <taxon>Yersiniaceae</taxon>
        <taxon>Candidatus Fukatsuia</taxon>
    </lineage>
</organism>
<dbReference type="EMBL" id="CP021659">
    <property type="protein sequence ID" value="AWK13800.1"/>
    <property type="molecule type" value="Genomic_DNA"/>
</dbReference>
<evidence type="ECO:0000313" key="2">
    <source>
        <dbReference type="Proteomes" id="UP000261875"/>
    </source>
</evidence>
<dbReference type="STRING" id="1878942.GCA_900128755_01751"/>
<name>A0A2U8I3T8_9GAMM</name>
<dbReference type="GO" id="GO:0033644">
    <property type="term" value="C:host cell membrane"/>
    <property type="evidence" value="ECO:0007669"/>
    <property type="project" value="InterPro"/>
</dbReference>
<keyword evidence="2" id="KW-1185">Reference proteome</keyword>
<accession>A0A2U8I3T8</accession>